<dbReference type="GO" id="GO:0016787">
    <property type="term" value="F:hydrolase activity"/>
    <property type="evidence" value="ECO:0007669"/>
    <property type="project" value="UniProtKB-KW"/>
</dbReference>
<feature type="transmembrane region" description="Helical" evidence="1">
    <location>
        <begin position="100"/>
        <end position="123"/>
    </location>
</feature>
<keyword evidence="1" id="KW-0812">Transmembrane</keyword>
<protein>
    <submittedName>
        <fullName evidence="2">Metal-dependent hydrolase</fullName>
    </submittedName>
</protein>
<feature type="transmembrane region" description="Helical" evidence="1">
    <location>
        <begin position="155"/>
        <end position="176"/>
    </location>
</feature>
<organism evidence="2 4">
    <name type="scientific">Fervidobacterium pennivorans</name>
    <dbReference type="NCBI Taxonomy" id="93466"/>
    <lineage>
        <taxon>Bacteria</taxon>
        <taxon>Thermotogati</taxon>
        <taxon>Thermotogota</taxon>
        <taxon>Thermotogae</taxon>
        <taxon>Thermotogales</taxon>
        <taxon>Fervidobacteriaceae</taxon>
        <taxon>Fervidobacterium</taxon>
    </lineage>
</organism>
<reference evidence="3" key="2">
    <citation type="journal article" date="2020" name="mSystems">
        <title>Genome- and Community-Level Interaction Insights into Carbon Utilization and Element Cycling Functions of Hydrothermarchaeota in Hydrothermal Sediment.</title>
        <authorList>
            <person name="Zhou Z."/>
            <person name="Liu Y."/>
            <person name="Xu W."/>
            <person name="Pan J."/>
            <person name="Luo Z.H."/>
            <person name="Li M."/>
        </authorList>
    </citation>
    <scope>NUCLEOTIDE SEQUENCE [LARGE SCALE GENOMIC DNA]</scope>
    <source>
        <strain evidence="3">SpSt-640</strain>
    </source>
</reference>
<keyword evidence="1" id="KW-0472">Membrane</keyword>
<dbReference type="InterPro" id="IPR007404">
    <property type="entry name" value="YdjM-like"/>
</dbReference>
<dbReference type="Proteomes" id="UP000077096">
    <property type="component" value="Chromosome"/>
</dbReference>
<accession>A0A172T3K8</accession>
<evidence type="ECO:0000313" key="2">
    <source>
        <dbReference type="EMBL" id="ANE41608.1"/>
    </source>
</evidence>
<dbReference type="EMBL" id="DTBH01000059">
    <property type="protein sequence ID" value="HGQ76811.1"/>
    <property type="molecule type" value="Genomic_DNA"/>
</dbReference>
<evidence type="ECO:0000313" key="4">
    <source>
        <dbReference type="Proteomes" id="UP000077096"/>
    </source>
</evidence>
<dbReference type="PATRIC" id="fig|93466.3.peg.1335"/>
<dbReference type="EMBL" id="CP011393">
    <property type="protein sequence ID" value="ANE41608.1"/>
    <property type="molecule type" value="Genomic_DNA"/>
</dbReference>
<dbReference type="KEGG" id="fng:JM64_06275"/>
<keyword evidence="2" id="KW-0378">Hydrolase</keyword>
<sequence length="186" mass="20461">MPNLTAHLRIGMISYPAFLLIYGLVSKFLNKSFSPTPIEIAISYAVFILGSDLPDLDSSNAPLRNFTKAISLAFSIYVFTAFIHQKLLTIQQLSVITKEGILALSVAISMVIGISLINLFLSLPIFSHRGFAHSVTFAAIYGLLVYLFTSPKSSLAVFFGISAFSGVMVHMIADYIKNPIKIFKLY</sequence>
<gene>
    <name evidence="3" type="ORF">ENU12_02575</name>
    <name evidence="2" type="ORF">JM64_06275</name>
</gene>
<dbReference type="Pfam" id="PF04307">
    <property type="entry name" value="YdjM"/>
    <property type="match status" value="1"/>
</dbReference>
<keyword evidence="1" id="KW-1133">Transmembrane helix</keyword>
<evidence type="ECO:0000256" key="1">
    <source>
        <dbReference type="SAM" id="Phobius"/>
    </source>
</evidence>
<proteinExistence type="predicted"/>
<reference evidence="2 4" key="1">
    <citation type="submission" date="2014-08" db="EMBL/GenBank/DDBJ databases">
        <title>Fervidobacterium pennivorans DYC genome.</title>
        <authorList>
            <person name="Wushke S."/>
        </authorList>
    </citation>
    <scope>NUCLEOTIDE SEQUENCE [LARGE SCALE GENOMIC DNA]</scope>
    <source>
        <strain evidence="2 4">DYC</strain>
    </source>
</reference>
<feature type="transmembrane region" description="Helical" evidence="1">
    <location>
        <begin position="69"/>
        <end position="88"/>
    </location>
</feature>
<feature type="transmembrane region" description="Helical" evidence="1">
    <location>
        <begin position="6"/>
        <end position="25"/>
    </location>
</feature>
<dbReference type="OrthoDB" id="47548at2"/>
<evidence type="ECO:0000313" key="3">
    <source>
        <dbReference type="EMBL" id="HGQ76811.1"/>
    </source>
</evidence>
<dbReference type="AlphaFoldDB" id="A0A172T3K8"/>
<name>A0A172T3K8_FERPE</name>
<feature type="transmembrane region" description="Helical" evidence="1">
    <location>
        <begin position="130"/>
        <end position="149"/>
    </location>
</feature>